<dbReference type="EC" id="3.4.24.-" evidence="6"/>
<evidence type="ECO:0000256" key="3">
    <source>
        <dbReference type="ARBA" id="ARBA00022801"/>
    </source>
</evidence>
<dbReference type="PANTHER" id="PTHR11804:SF84">
    <property type="entry name" value="SACCHAROLYSIN"/>
    <property type="match status" value="1"/>
</dbReference>
<comment type="cofactor">
    <cofactor evidence="6">
        <name>Zn(2+)</name>
        <dbReference type="ChEBI" id="CHEBI:29105"/>
    </cofactor>
    <text evidence="6">Binds 1 zinc ion.</text>
</comment>
<dbReference type="SUPFAM" id="SSF55486">
    <property type="entry name" value="Metalloproteases ('zincins'), catalytic domain"/>
    <property type="match status" value="1"/>
</dbReference>
<accession>A0A844FLW2</accession>
<name>A0A844FLW2_9LACO</name>
<dbReference type="Proteomes" id="UP000452141">
    <property type="component" value="Unassembled WGS sequence"/>
</dbReference>
<dbReference type="GO" id="GO:0004222">
    <property type="term" value="F:metalloendopeptidase activity"/>
    <property type="evidence" value="ECO:0007669"/>
    <property type="project" value="UniProtKB-UniRule"/>
</dbReference>
<feature type="domain" description="Peptidase M3A/M3B catalytic" evidence="7">
    <location>
        <begin position="203"/>
        <end position="587"/>
    </location>
</feature>
<evidence type="ECO:0000256" key="6">
    <source>
        <dbReference type="RuleBase" id="RU368091"/>
    </source>
</evidence>
<dbReference type="InterPro" id="IPR042088">
    <property type="entry name" value="OligoPept_F_C"/>
</dbReference>
<evidence type="ECO:0000256" key="1">
    <source>
        <dbReference type="ARBA" id="ARBA00022670"/>
    </source>
</evidence>
<dbReference type="RefSeq" id="WP_154486583.1">
    <property type="nucleotide sequence ID" value="NZ_VUMW01000006.1"/>
</dbReference>
<evidence type="ECO:0000259" key="8">
    <source>
        <dbReference type="Pfam" id="PF08439"/>
    </source>
</evidence>
<evidence type="ECO:0000256" key="5">
    <source>
        <dbReference type="ARBA" id="ARBA00023049"/>
    </source>
</evidence>
<dbReference type="InterPro" id="IPR004438">
    <property type="entry name" value="Peptidase_M3B"/>
</dbReference>
<keyword evidence="4 6" id="KW-0862">Zinc</keyword>
<dbReference type="InterPro" id="IPR001567">
    <property type="entry name" value="Pept_M3A_M3B_dom"/>
</dbReference>
<dbReference type="GO" id="GO:0006508">
    <property type="term" value="P:proteolysis"/>
    <property type="evidence" value="ECO:0007669"/>
    <property type="project" value="UniProtKB-KW"/>
</dbReference>
<proteinExistence type="inferred from homology"/>
<comment type="caution">
    <text evidence="9">The sequence shown here is derived from an EMBL/GenBank/DDBJ whole genome shotgun (WGS) entry which is preliminary data.</text>
</comment>
<dbReference type="Gene3D" id="1.10.287.830">
    <property type="entry name" value="putative peptidase helix hairpin domain like"/>
    <property type="match status" value="1"/>
</dbReference>
<comment type="function">
    <text evidence="6">Has oligopeptidase activity and degrades a variety of small bioactive peptides.</text>
</comment>
<keyword evidence="3 6" id="KW-0378">Hydrolase</keyword>
<evidence type="ECO:0000313" key="9">
    <source>
        <dbReference type="EMBL" id="MST79554.1"/>
    </source>
</evidence>
<keyword evidence="1 6" id="KW-0645">Protease</keyword>
<reference evidence="9 10" key="1">
    <citation type="submission" date="2019-08" db="EMBL/GenBank/DDBJ databases">
        <title>In-depth cultivation of the pig gut microbiome towards novel bacterial diversity and tailored functional studies.</title>
        <authorList>
            <person name="Wylensek D."/>
            <person name="Hitch T.C.A."/>
            <person name="Clavel T."/>
        </authorList>
    </citation>
    <scope>NUCLEOTIDE SEQUENCE [LARGE SCALE GENOMIC DNA]</scope>
    <source>
        <strain evidence="9 10">WCA-470BD-2E</strain>
    </source>
</reference>
<dbReference type="Gene3D" id="1.10.1370.20">
    <property type="entry name" value="Oligoendopeptidase f, C-terminal domain"/>
    <property type="match status" value="1"/>
</dbReference>
<dbReference type="NCBIfam" id="TIGR00181">
    <property type="entry name" value="pepF"/>
    <property type="match status" value="1"/>
</dbReference>
<dbReference type="InterPro" id="IPR045090">
    <property type="entry name" value="Pept_M3A_M3B"/>
</dbReference>
<dbReference type="Pfam" id="PF01432">
    <property type="entry name" value="Peptidase_M3"/>
    <property type="match status" value="1"/>
</dbReference>
<evidence type="ECO:0000256" key="2">
    <source>
        <dbReference type="ARBA" id="ARBA00022723"/>
    </source>
</evidence>
<keyword evidence="2 6" id="KW-0479">Metal-binding</keyword>
<dbReference type="Pfam" id="PF08439">
    <property type="entry name" value="Peptidase_M3_N"/>
    <property type="match status" value="1"/>
</dbReference>
<dbReference type="InterPro" id="IPR013647">
    <property type="entry name" value="OligopepF_N_dom"/>
</dbReference>
<dbReference type="EMBL" id="VUMW01000006">
    <property type="protein sequence ID" value="MST79554.1"/>
    <property type="molecule type" value="Genomic_DNA"/>
</dbReference>
<dbReference type="GO" id="GO:0006518">
    <property type="term" value="P:peptide metabolic process"/>
    <property type="evidence" value="ECO:0007669"/>
    <property type="project" value="TreeGrafter"/>
</dbReference>
<evidence type="ECO:0000256" key="4">
    <source>
        <dbReference type="ARBA" id="ARBA00022833"/>
    </source>
</evidence>
<dbReference type="CDD" id="cd09608">
    <property type="entry name" value="M3B_PepF"/>
    <property type="match status" value="1"/>
</dbReference>
<protein>
    <recommendedName>
        <fullName evidence="6">Oligopeptidase F</fullName>
        <ecNumber evidence="6">3.4.24.-</ecNumber>
    </recommendedName>
</protein>
<dbReference type="Gene3D" id="1.20.140.70">
    <property type="entry name" value="Oligopeptidase f, N-terminal domain"/>
    <property type="match status" value="1"/>
</dbReference>
<sequence>MEIPLRGQVPESETWDLSRIFKSVSDWQAACDQLDQEVEQVGDLEAGFTASGRQLYENLTQIFDLDRRVSKVYAYAGLASDVDTSDKFLLGVSAKAQQLAASYQASVSFISPALLALGEEKLEAFYQEEPRLENYRHYLDQIMRKADHVLPAEEERLVSLAGDALGASSNTFNVLNNSDLEFPFVEDEDGDTVQLTETRYDLLIQSTDRDLRMDAFEALYSSYEQFESTFASTLAGNVKADNYRALVHDYPNALVAALDENAIPVSVYEQLVGTVHQHLDLLHRYVDLRARLLGLTEPEDEFGMWDVYVPLTGTPSLSYSFADAKKEARAALAPLGPDYLRHLDYLFNNRVIDYVPNMHKQGGAYSGGSYDTDAYELLNWQGDLDSLYTLIHESGHSVHSMYTRENQPYVYGDYPIFTAEIASTTNENLLTNYFLDKVTDKKTRAFLLNYYLNSFKGTVYRQTQFAEFEWFIHKSDQEGQPLTGDYLSNYYDDLNRAYYGPRIETGSEIRLEWARIPHFYYDFYVYQYATGFAAATALANKISYGTVEDKDNYLNFLKSGSSCYPIATMQKAGVDMTKPDYLEDAFKIFEERLDEFEKLMTEL</sequence>
<gene>
    <name evidence="9" type="primary">pepF</name>
    <name evidence="9" type="ORF">FYJ61_03455</name>
</gene>
<comment type="similarity">
    <text evidence="6">Belongs to the peptidase M3B family.</text>
</comment>
<feature type="domain" description="Oligopeptidase F N-terminal" evidence="8">
    <location>
        <begin position="114"/>
        <end position="182"/>
    </location>
</feature>
<dbReference type="AlphaFoldDB" id="A0A844FLW2"/>
<evidence type="ECO:0000259" key="7">
    <source>
        <dbReference type="Pfam" id="PF01432"/>
    </source>
</evidence>
<organism evidence="9 10">
    <name type="scientific">Lactobacillus equicursoris</name>
    <dbReference type="NCBI Taxonomy" id="420645"/>
    <lineage>
        <taxon>Bacteria</taxon>
        <taxon>Bacillati</taxon>
        <taxon>Bacillota</taxon>
        <taxon>Bacilli</taxon>
        <taxon>Lactobacillales</taxon>
        <taxon>Lactobacillaceae</taxon>
        <taxon>Lactobacillus</taxon>
    </lineage>
</organism>
<keyword evidence="5 6" id="KW-0482">Metalloprotease</keyword>
<dbReference type="PANTHER" id="PTHR11804">
    <property type="entry name" value="PROTEASE M3 THIMET OLIGOPEPTIDASE-RELATED"/>
    <property type="match status" value="1"/>
</dbReference>
<dbReference type="GO" id="GO:0046872">
    <property type="term" value="F:metal ion binding"/>
    <property type="evidence" value="ECO:0007669"/>
    <property type="project" value="UniProtKB-UniRule"/>
</dbReference>
<evidence type="ECO:0000313" key="10">
    <source>
        <dbReference type="Proteomes" id="UP000452141"/>
    </source>
</evidence>